<evidence type="ECO:0000313" key="1">
    <source>
        <dbReference type="EMBL" id="SCY70800.1"/>
    </source>
</evidence>
<proteinExistence type="predicted"/>
<keyword evidence="2" id="KW-1185">Reference proteome</keyword>
<dbReference type="GO" id="GO:0051301">
    <property type="term" value="P:cell division"/>
    <property type="evidence" value="ECO:0007669"/>
    <property type="project" value="UniProtKB-KW"/>
</dbReference>
<reference evidence="1 2" key="1">
    <citation type="submission" date="2016-10" db="EMBL/GenBank/DDBJ databases">
        <authorList>
            <person name="de Groot N.N."/>
        </authorList>
    </citation>
    <scope>NUCLEOTIDE SEQUENCE [LARGE SCALE GENOMIC DNA]</scope>
    <source>
        <strain evidence="1 2">CGMCC 1.7031</strain>
    </source>
</reference>
<dbReference type="RefSeq" id="WP_170826842.1">
    <property type="nucleotide sequence ID" value="NZ_FMVF01000009.1"/>
</dbReference>
<sequence>MKNKINWDSIRLLLMLALVIGLYSFTSSRNAQRKLAKSVVVFSTDSDPFIKQEAVNKLLIENRNDARSIRKDKVDLNKLEKSIDSNPMIEKSEVFVSIDGVLKAVVKQKTPIARVFDQSGSFYIDYQGNEMPLSEEFTARVPIISGEINKANRQELSKLLQFVYDDEFLRKNIIGIQVLSNGSLKMLNRDFDFAIDFGKTINIERKFGNYKAFFQKAVTDSSLYKYKNINLKFTQQVVCTK</sequence>
<keyword evidence="1" id="KW-0131">Cell cycle</keyword>
<evidence type="ECO:0000313" key="2">
    <source>
        <dbReference type="Proteomes" id="UP000199354"/>
    </source>
</evidence>
<gene>
    <name evidence="1" type="ORF">SAMN02927903_02087</name>
</gene>
<dbReference type="EMBL" id="FMVF01000009">
    <property type="protein sequence ID" value="SCY70800.1"/>
    <property type="molecule type" value="Genomic_DNA"/>
</dbReference>
<name>A0A1G5I545_9FLAO</name>
<dbReference type="STRING" id="490189.SAMN02927903_02087"/>
<dbReference type="AlphaFoldDB" id="A0A1G5I545"/>
<organism evidence="1 2">
    <name type="scientific">Flavobacterium caeni</name>
    <dbReference type="NCBI Taxonomy" id="490189"/>
    <lineage>
        <taxon>Bacteria</taxon>
        <taxon>Pseudomonadati</taxon>
        <taxon>Bacteroidota</taxon>
        <taxon>Flavobacteriia</taxon>
        <taxon>Flavobacteriales</taxon>
        <taxon>Flavobacteriaceae</taxon>
        <taxon>Flavobacterium</taxon>
    </lineage>
</organism>
<accession>A0A1G5I545</accession>
<dbReference type="Proteomes" id="UP000199354">
    <property type="component" value="Unassembled WGS sequence"/>
</dbReference>
<protein>
    <submittedName>
        <fullName evidence="1">Cell division protein FtsQ</fullName>
    </submittedName>
</protein>
<keyword evidence="1" id="KW-0132">Cell division</keyword>